<dbReference type="Proteomes" id="UP000829196">
    <property type="component" value="Unassembled WGS sequence"/>
</dbReference>
<protein>
    <submittedName>
        <fullName evidence="1">Uncharacterized protein</fullName>
    </submittedName>
</protein>
<gene>
    <name evidence="1" type="ORF">KFK09_018863</name>
</gene>
<proteinExistence type="predicted"/>
<name>A0A8T3AWZ2_DENNO</name>
<reference evidence="1" key="1">
    <citation type="journal article" date="2022" name="Front. Genet.">
        <title>Chromosome-Scale Assembly of the Dendrobium nobile Genome Provides Insights Into the Molecular Mechanism of the Biosynthesis of the Medicinal Active Ingredient of Dendrobium.</title>
        <authorList>
            <person name="Xu Q."/>
            <person name="Niu S.-C."/>
            <person name="Li K.-L."/>
            <person name="Zheng P.-J."/>
            <person name="Zhang X.-J."/>
            <person name="Jia Y."/>
            <person name="Liu Y."/>
            <person name="Niu Y.-X."/>
            <person name="Yu L.-H."/>
            <person name="Chen D.-F."/>
            <person name="Zhang G.-Q."/>
        </authorList>
    </citation>
    <scope>NUCLEOTIDE SEQUENCE</scope>
    <source>
        <tissue evidence="1">Leaf</tissue>
    </source>
</reference>
<evidence type="ECO:0000313" key="2">
    <source>
        <dbReference type="Proteomes" id="UP000829196"/>
    </source>
</evidence>
<organism evidence="1 2">
    <name type="scientific">Dendrobium nobile</name>
    <name type="common">Orchid</name>
    <dbReference type="NCBI Taxonomy" id="94219"/>
    <lineage>
        <taxon>Eukaryota</taxon>
        <taxon>Viridiplantae</taxon>
        <taxon>Streptophyta</taxon>
        <taxon>Embryophyta</taxon>
        <taxon>Tracheophyta</taxon>
        <taxon>Spermatophyta</taxon>
        <taxon>Magnoliopsida</taxon>
        <taxon>Liliopsida</taxon>
        <taxon>Asparagales</taxon>
        <taxon>Orchidaceae</taxon>
        <taxon>Epidendroideae</taxon>
        <taxon>Malaxideae</taxon>
        <taxon>Dendrobiinae</taxon>
        <taxon>Dendrobium</taxon>
    </lineage>
</organism>
<comment type="caution">
    <text evidence="1">The sequence shown here is derived from an EMBL/GenBank/DDBJ whole genome shotgun (WGS) entry which is preliminary data.</text>
</comment>
<accession>A0A8T3AWZ2</accession>
<keyword evidence="2" id="KW-1185">Reference proteome</keyword>
<dbReference type="AlphaFoldDB" id="A0A8T3AWZ2"/>
<sequence>MRMGTRWMDLSDFMFGRIGFSVLISSAEVDAVESAAGENPLFRFSSLLTTLLPPWISSLELGDPSDCLCISEMKSGT</sequence>
<evidence type="ECO:0000313" key="1">
    <source>
        <dbReference type="EMBL" id="KAI0500647.1"/>
    </source>
</evidence>
<dbReference type="EMBL" id="JAGYWB010000013">
    <property type="protein sequence ID" value="KAI0500647.1"/>
    <property type="molecule type" value="Genomic_DNA"/>
</dbReference>